<keyword evidence="3" id="KW-0902">Two-component regulatory system</keyword>
<dbReference type="GO" id="GO:0032993">
    <property type="term" value="C:protein-DNA complex"/>
    <property type="evidence" value="ECO:0007669"/>
    <property type="project" value="TreeGrafter"/>
</dbReference>
<dbReference type="PANTHER" id="PTHR48111:SF1">
    <property type="entry name" value="TWO-COMPONENT RESPONSE REGULATOR ORR33"/>
    <property type="match status" value="1"/>
</dbReference>
<sequence length="252" mass="27744">MTEAIHKAALSPVERTTGEPLSLSSRSILLVEDDPDIARLIDLHLSDAGARVDLVADGIDALARALSEPWDMIILDLGLPGIDGMTLMRQVRRVLPALPVLMVTARGAEADRIEGLDAGADDYIVKPFSMMELVARVRAVIRRAESSVHAKRQSVLVAGDLILDTDNHTVNVAGRAVDLTAREFALLGEFVKTPGKVFRRSELLERVWGSSYEGYRHTVNTHINRLRIKIEADSANPKYIQTVWGVGYRLDC</sequence>
<accession>A0A2Z2NPL6</accession>
<evidence type="ECO:0000256" key="2">
    <source>
        <dbReference type="ARBA" id="ARBA00022553"/>
    </source>
</evidence>
<dbReference type="InterPro" id="IPR011006">
    <property type="entry name" value="CheY-like_superfamily"/>
</dbReference>
<comment type="function">
    <text evidence="7">This protein is a positive regulator for the phosphate regulon. Transcription of this operon is positively regulated by PhoB and PhoR when phosphate is limited.</text>
</comment>
<feature type="modified residue" description="4-aspartylphosphate" evidence="8">
    <location>
        <position position="76"/>
    </location>
</feature>
<dbReference type="InterPro" id="IPR001867">
    <property type="entry name" value="OmpR/PhoB-type_DNA-bd"/>
</dbReference>
<dbReference type="CDD" id="cd00383">
    <property type="entry name" value="trans_reg_C"/>
    <property type="match status" value="1"/>
</dbReference>
<evidence type="ECO:0000256" key="4">
    <source>
        <dbReference type="ARBA" id="ARBA00023015"/>
    </source>
</evidence>
<evidence type="ECO:0000313" key="13">
    <source>
        <dbReference type="Proteomes" id="UP000250079"/>
    </source>
</evidence>
<dbReference type="RefSeq" id="WP_088921754.1">
    <property type="nucleotide sequence ID" value="NZ_CP018632.1"/>
</dbReference>
<keyword evidence="6" id="KW-0804">Transcription</keyword>
<dbReference type="Gene3D" id="1.10.10.10">
    <property type="entry name" value="Winged helix-like DNA-binding domain superfamily/Winged helix DNA-binding domain"/>
    <property type="match status" value="1"/>
</dbReference>
<dbReference type="GO" id="GO:0006355">
    <property type="term" value="P:regulation of DNA-templated transcription"/>
    <property type="evidence" value="ECO:0007669"/>
    <property type="project" value="InterPro"/>
</dbReference>
<dbReference type="Pfam" id="PF00072">
    <property type="entry name" value="Response_reg"/>
    <property type="match status" value="1"/>
</dbReference>
<dbReference type="InterPro" id="IPR016032">
    <property type="entry name" value="Sig_transdc_resp-reg_C-effctor"/>
</dbReference>
<protein>
    <recommendedName>
        <fullName evidence="1">Phosphate regulon transcriptional regulatory protein PhoB</fullName>
    </recommendedName>
</protein>
<proteinExistence type="predicted"/>
<dbReference type="GO" id="GO:0000976">
    <property type="term" value="F:transcription cis-regulatory region binding"/>
    <property type="evidence" value="ECO:0007669"/>
    <property type="project" value="TreeGrafter"/>
</dbReference>
<keyword evidence="13" id="KW-1185">Reference proteome</keyword>
<evidence type="ECO:0000256" key="1">
    <source>
        <dbReference type="ARBA" id="ARBA00013332"/>
    </source>
</evidence>
<dbReference type="GO" id="GO:0005829">
    <property type="term" value="C:cytosol"/>
    <property type="evidence" value="ECO:0007669"/>
    <property type="project" value="TreeGrafter"/>
</dbReference>
<dbReference type="Proteomes" id="UP000250079">
    <property type="component" value="Chromosome"/>
</dbReference>
<dbReference type="PROSITE" id="PS51755">
    <property type="entry name" value="OMPR_PHOB"/>
    <property type="match status" value="1"/>
</dbReference>
<evidence type="ECO:0000256" key="8">
    <source>
        <dbReference type="PROSITE-ProRule" id="PRU00169"/>
    </source>
</evidence>
<dbReference type="SUPFAM" id="SSF52172">
    <property type="entry name" value="CheY-like"/>
    <property type="match status" value="1"/>
</dbReference>
<dbReference type="Pfam" id="PF00486">
    <property type="entry name" value="Trans_reg_C"/>
    <property type="match status" value="1"/>
</dbReference>
<evidence type="ECO:0000256" key="6">
    <source>
        <dbReference type="ARBA" id="ARBA00023163"/>
    </source>
</evidence>
<feature type="DNA-binding region" description="OmpR/PhoB-type" evidence="9">
    <location>
        <begin position="153"/>
        <end position="252"/>
    </location>
</feature>
<organism evidence="12 13">
    <name type="scientific">Granulosicoccus antarcticus IMCC3135</name>
    <dbReference type="NCBI Taxonomy" id="1192854"/>
    <lineage>
        <taxon>Bacteria</taxon>
        <taxon>Pseudomonadati</taxon>
        <taxon>Pseudomonadota</taxon>
        <taxon>Gammaproteobacteria</taxon>
        <taxon>Chromatiales</taxon>
        <taxon>Granulosicoccaceae</taxon>
        <taxon>Granulosicoccus</taxon>
    </lineage>
</organism>
<evidence type="ECO:0000256" key="3">
    <source>
        <dbReference type="ARBA" id="ARBA00023012"/>
    </source>
</evidence>
<dbReference type="InterPro" id="IPR039420">
    <property type="entry name" value="WalR-like"/>
</dbReference>
<feature type="domain" description="Response regulatory" evidence="10">
    <location>
        <begin position="27"/>
        <end position="141"/>
    </location>
</feature>
<evidence type="ECO:0000256" key="5">
    <source>
        <dbReference type="ARBA" id="ARBA00023125"/>
    </source>
</evidence>
<evidence type="ECO:0000259" key="11">
    <source>
        <dbReference type="PROSITE" id="PS51755"/>
    </source>
</evidence>
<dbReference type="PROSITE" id="PS50110">
    <property type="entry name" value="RESPONSE_REGULATORY"/>
    <property type="match status" value="1"/>
</dbReference>
<dbReference type="GO" id="GO:0000156">
    <property type="term" value="F:phosphorelay response regulator activity"/>
    <property type="evidence" value="ECO:0007669"/>
    <property type="project" value="TreeGrafter"/>
</dbReference>
<dbReference type="InterPro" id="IPR001789">
    <property type="entry name" value="Sig_transdc_resp-reg_receiver"/>
</dbReference>
<gene>
    <name evidence="12" type="primary">regX3_1</name>
    <name evidence="12" type="ORF">IMCC3135_08865</name>
</gene>
<dbReference type="InterPro" id="IPR036388">
    <property type="entry name" value="WH-like_DNA-bd_sf"/>
</dbReference>
<dbReference type="SMART" id="SM00862">
    <property type="entry name" value="Trans_reg_C"/>
    <property type="match status" value="1"/>
</dbReference>
<dbReference type="PANTHER" id="PTHR48111">
    <property type="entry name" value="REGULATOR OF RPOS"/>
    <property type="match status" value="1"/>
</dbReference>
<evidence type="ECO:0000256" key="9">
    <source>
        <dbReference type="PROSITE-ProRule" id="PRU01091"/>
    </source>
</evidence>
<evidence type="ECO:0000313" key="12">
    <source>
        <dbReference type="EMBL" id="ASJ71871.1"/>
    </source>
</evidence>
<dbReference type="EMBL" id="CP018632">
    <property type="protein sequence ID" value="ASJ71871.1"/>
    <property type="molecule type" value="Genomic_DNA"/>
</dbReference>
<keyword evidence="2 8" id="KW-0597">Phosphoprotein</keyword>
<dbReference type="SUPFAM" id="SSF46894">
    <property type="entry name" value="C-terminal effector domain of the bipartite response regulators"/>
    <property type="match status" value="1"/>
</dbReference>
<feature type="domain" description="OmpR/PhoB-type" evidence="11">
    <location>
        <begin position="153"/>
        <end position="252"/>
    </location>
</feature>
<name>A0A2Z2NPL6_9GAMM</name>
<dbReference type="Gene3D" id="6.10.250.690">
    <property type="match status" value="1"/>
</dbReference>
<keyword evidence="5 9" id="KW-0238">DNA-binding</keyword>
<dbReference type="SMART" id="SM00448">
    <property type="entry name" value="REC"/>
    <property type="match status" value="1"/>
</dbReference>
<dbReference type="FunFam" id="1.10.10.10:FF:000018">
    <property type="entry name" value="DNA-binding response regulator ResD"/>
    <property type="match status" value="1"/>
</dbReference>
<evidence type="ECO:0000259" key="10">
    <source>
        <dbReference type="PROSITE" id="PS50110"/>
    </source>
</evidence>
<dbReference type="KEGG" id="gai:IMCC3135_08865"/>
<dbReference type="OrthoDB" id="9802426at2"/>
<keyword evidence="4" id="KW-0805">Transcription regulation</keyword>
<dbReference type="Gene3D" id="3.40.50.2300">
    <property type="match status" value="1"/>
</dbReference>
<dbReference type="AlphaFoldDB" id="A0A2Z2NPL6"/>
<reference evidence="12 13" key="1">
    <citation type="submission" date="2016-12" db="EMBL/GenBank/DDBJ databases">
        <authorList>
            <person name="Song W.-J."/>
            <person name="Kurnit D.M."/>
        </authorList>
    </citation>
    <scope>NUCLEOTIDE SEQUENCE [LARGE SCALE GENOMIC DNA]</scope>
    <source>
        <strain evidence="12 13">IMCC3135</strain>
    </source>
</reference>
<evidence type="ECO:0000256" key="7">
    <source>
        <dbReference type="ARBA" id="ARBA00024735"/>
    </source>
</evidence>